<dbReference type="PANTHER" id="PTHR10357">
    <property type="entry name" value="ALPHA-AMYLASE FAMILY MEMBER"/>
    <property type="match status" value="1"/>
</dbReference>
<dbReference type="EMBL" id="CP042437">
    <property type="protein sequence ID" value="QEC77524.1"/>
    <property type="molecule type" value="Genomic_DNA"/>
</dbReference>
<keyword evidence="4" id="KW-1185">Reference proteome</keyword>
<evidence type="ECO:0000256" key="1">
    <source>
        <dbReference type="SAM" id="SignalP"/>
    </source>
</evidence>
<dbReference type="SUPFAM" id="SSF51011">
    <property type="entry name" value="Glycosyl hydrolase domain"/>
    <property type="match status" value="1"/>
</dbReference>
<dbReference type="AlphaFoldDB" id="A0A5B8W121"/>
<protein>
    <submittedName>
        <fullName evidence="3">Alpha-amylase</fullName>
    </submittedName>
</protein>
<dbReference type="RefSeq" id="WP_147055296.1">
    <property type="nucleotide sequence ID" value="NZ_CP042437.1"/>
</dbReference>
<name>A0A5B8W121_9SPHI</name>
<feature type="signal peptide" evidence="1">
    <location>
        <begin position="1"/>
        <end position="21"/>
    </location>
</feature>
<dbReference type="InterPro" id="IPR032091">
    <property type="entry name" value="Malt_amylase-like_C"/>
</dbReference>
<evidence type="ECO:0000259" key="2">
    <source>
        <dbReference type="SMART" id="SM00642"/>
    </source>
</evidence>
<dbReference type="InterPro" id="IPR017853">
    <property type="entry name" value="GH"/>
</dbReference>
<dbReference type="Proteomes" id="UP000321362">
    <property type="component" value="Chromosome"/>
</dbReference>
<reference evidence="3 4" key="1">
    <citation type="journal article" date="2013" name="J. Microbiol.">
        <title>Mucilaginibacter ginsenosidivorax sp. nov., with ginsenoside converting activity isolated from sediment.</title>
        <authorList>
            <person name="Kim J.K."/>
            <person name="Choi T.E."/>
            <person name="Liu Q.M."/>
            <person name="Park H.Y."/>
            <person name="Yi T.H."/>
            <person name="Yoon M.H."/>
            <person name="Kim S.C."/>
            <person name="Im W.T."/>
        </authorList>
    </citation>
    <scope>NUCLEOTIDE SEQUENCE [LARGE SCALE GENOMIC DNA]</scope>
    <source>
        <strain evidence="3 4">KHI28</strain>
    </source>
</reference>
<dbReference type="Pfam" id="PF00128">
    <property type="entry name" value="Alpha-amylase"/>
    <property type="match status" value="2"/>
</dbReference>
<feature type="chain" id="PRO_5023104832" evidence="1">
    <location>
        <begin position="22"/>
        <end position="524"/>
    </location>
</feature>
<dbReference type="InterPro" id="IPR013780">
    <property type="entry name" value="Glyco_hydro_b"/>
</dbReference>
<dbReference type="InterPro" id="IPR045857">
    <property type="entry name" value="O16G_dom_2"/>
</dbReference>
<dbReference type="SMART" id="SM00642">
    <property type="entry name" value="Aamy"/>
    <property type="match status" value="1"/>
</dbReference>
<proteinExistence type="predicted"/>
<dbReference type="Gene3D" id="3.20.20.80">
    <property type="entry name" value="Glycosidases"/>
    <property type="match status" value="1"/>
</dbReference>
<evidence type="ECO:0000313" key="3">
    <source>
        <dbReference type="EMBL" id="QEC77524.1"/>
    </source>
</evidence>
<feature type="domain" description="Glycosyl hydrolase family 13 catalytic" evidence="2">
    <location>
        <begin position="35"/>
        <end position="435"/>
    </location>
</feature>
<dbReference type="SUPFAM" id="SSF51445">
    <property type="entry name" value="(Trans)glycosidases"/>
    <property type="match status" value="1"/>
</dbReference>
<dbReference type="GO" id="GO:0005975">
    <property type="term" value="P:carbohydrate metabolic process"/>
    <property type="evidence" value="ECO:0007669"/>
    <property type="project" value="InterPro"/>
</dbReference>
<dbReference type="Gene3D" id="2.60.40.1180">
    <property type="entry name" value="Golgi alpha-mannosidase II"/>
    <property type="match status" value="1"/>
</dbReference>
<evidence type="ECO:0000313" key="4">
    <source>
        <dbReference type="Proteomes" id="UP000321362"/>
    </source>
</evidence>
<organism evidence="3 4">
    <name type="scientific">Mucilaginibacter ginsenosidivorax</name>
    <dbReference type="NCBI Taxonomy" id="862126"/>
    <lineage>
        <taxon>Bacteria</taxon>
        <taxon>Pseudomonadati</taxon>
        <taxon>Bacteroidota</taxon>
        <taxon>Sphingobacteriia</taxon>
        <taxon>Sphingobacteriales</taxon>
        <taxon>Sphingobacteriaceae</taxon>
        <taxon>Mucilaginibacter</taxon>
    </lineage>
</organism>
<gene>
    <name evidence="3" type="ORF">FSB76_16830</name>
</gene>
<dbReference type="Pfam" id="PF16657">
    <property type="entry name" value="Malt_amylase_C"/>
    <property type="match status" value="1"/>
</dbReference>
<accession>A0A5B8W121</accession>
<dbReference type="InterPro" id="IPR006047">
    <property type="entry name" value="GH13_cat_dom"/>
</dbReference>
<dbReference type="KEGG" id="mgk:FSB76_16830"/>
<keyword evidence="1" id="KW-0732">Signal</keyword>
<sequence length="524" mass="59621">MKIKISIAFAGLLCIALSSFAFPAKQKGDDEIIYHIFERSFFDSNGDNHGDLNGIRQKLDYLQELGVTAILCTPLYESIYYHNYFAIDFKKIDPRYGTLQDYLALIRELHKRGMKFYMDMETQYVTEDSEWWKDALGNPKSRFSDYILWDDKENKKPSSIVYNLTELKGYDGVTHKITTANLNSAKSKEYNYQLFSYWLDPDKNGKFEDGVDGFRLDHMMDNLDNKGTLPHLFDTFWNPLLTRLRAINPKIKIVAEQANWFGLGLDYLQKGGVDRVFGLRLAFAIRLFRKDLLMANADSTLAMLPPGKEQVVFVENHDVPRFASEVKGNLAKLKVGCALNLLMGGVPAIYYGQELGMTGTSAKFGATDANEIPERQAFEWYASGQGKGMAYWYKQTGPYKDEFNDDKPNDGISLEEERKDPNSLFNYYKAMIRLRKSNRAITKGSYKTLINNNDQVFSFIRQNSDKAVIVVVNLSDKDQAATVDAPYARGKKIGQFIGKESPTVNDGKMPVNLPAYTIAAWTVE</sequence>
<dbReference type="Gene3D" id="3.90.400.10">
    <property type="entry name" value="Oligo-1,6-glucosidase, Domain 2"/>
    <property type="match status" value="1"/>
</dbReference>
<dbReference type="OrthoDB" id="9806009at2"/>